<dbReference type="HAMAP" id="MF_01152">
    <property type="entry name" value="DnaJ"/>
    <property type="match status" value="1"/>
</dbReference>
<feature type="domain" description="CR-type" evidence="10">
    <location>
        <begin position="514"/>
        <end position="597"/>
    </location>
</feature>
<organism evidence="11 12">
    <name type="scientific">Fibroporia radiculosa</name>
    <dbReference type="NCBI Taxonomy" id="599839"/>
    <lineage>
        <taxon>Eukaryota</taxon>
        <taxon>Fungi</taxon>
        <taxon>Dikarya</taxon>
        <taxon>Basidiomycota</taxon>
        <taxon>Agaricomycotina</taxon>
        <taxon>Agaricomycetes</taxon>
        <taxon>Polyporales</taxon>
        <taxon>Fibroporiaceae</taxon>
        <taxon>Fibroporia</taxon>
    </lineage>
</organism>
<accession>J4H541</accession>
<dbReference type="STRING" id="599839.J4H541"/>
<dbReference type="Pfam" id="PF01556">
    <property type="entry name" value="DnaJ_C"/>
    <property type="match status" value="1"/>
</dbReference>
<keyword evidence="1 6" id="KW-0853">WD repeat</keyword>
<dbReference type="SUPFAM" id="SSF46565">
    <property type="entry name" value="Chaperone J-domain"/>
    <property type="match status" value="1"/>
</dbReference>
<evidence type="ECO:0008006" key="13">
    <source>
        <dbReference type="Google" id="ProtNLM"/>
    </source>
</evidence>
<dbReference type="HOGENOM" id="CLU_356793_0_0_1"/>
<dbReference type="InterPro" id="IPR012724">
    <property type="entry name" value="DnaJ"/>
</dbReference>
<dbReference type="InterPro" id="IPR036410">
    <property type="entry name" value="HSP_DnaJ_Cys-rich_dom_sf"/>
</dbReference>
<dbReference type="PRINTS" id="PR00625">
    <property type="entry name" value="JDOMAIN"/>
</dbReference>
<dbReference type="PROSITE" id="PS00678">
    <property type="entry name" value="WD_REPEATS_1"/>
    <property type="match status" value="1"/>
</dbReference>
<dbReference type="Pfam" id="PF00226">
    <property type="entry name" value="DnaJ"/>
    <property type="match status" value="1"/>
</dbReference>
<gene>
    <name evidence="11" type="ORF">FIBRA_08326</name>
</gene>
<dbReference type="InterPro" id="IPR001623">
    <property type="entry name" value="DnaJ_domain"/>
</dbReference>
<keyword evidence="4 7" id="KW-0863">Zinc-finger</keyword>
<dbReference type="SUPFAM" id="SSF49493">
    <property type="entry name" value="HSP40/DnaJ peptide-binding domain"/>
    <property type="match status" value="2"/>
</dbReference>
<feature type="domain" description="J" evidence="9">
    <location>
        <begin position="394"/>
        <end position="455"/>
    </location>
</feature>
<evidence type="ECO:0000256" key="4">
    <source>
        <dbReference type="ARBA" id="ARBA00022771"/>
    </source>
</evidence>
<dbReference type="FunFam" id="2.60.260.20:FF:000003">
    <property type="entry name" value="DnaJ subfamily A member 2"/>
    <property type="match status" value="1"/>
</dbReference>
<dbReference type="InterPro" id="IPR044713">
    <property type="entry name" value="DNJA1/2-like"/>
</dbReference>
<dbReference type="Gene3D" id="1.10.287.110">
    <property type="entry name" value="DnaJ domain"/>
    <property type="match status" value="1"/>
</dbReference>
<evidence type="ECO:0000256" key="6">
    <source>
        <dbReference type="PROSITE-ProRule" id="PRU00221"/>
    </source>
</evidence>
<dbReference type="CDD" id="cd06257">
    <property type="entry name" value="DnaJ"/>
    <property type="match status" value="1"/>
</dbReference>
<dbReference type="Pfam" id="PF00684">
    <property type="entry name" value="DnaJ_CXXCXGXG"/>
    <property type="match status" value="1"/>
</dbReference>
<dbReference type="PROSITE" id="PS50082">
    <property type="entry name" value="WD_REPEATS_2"/>
    <property type="match status" value="1"/>
</dbReference>
<evidence type="ECO:0000256" key="3">
    <source>
        <dbReference type="ARBA" id="ARBA00022737"/>
    </source>
</evidence>
<evidence type="ECO:0000256" key="5">
    <source>
        <dbReference type="ARBA" id="ARBA00022833"/>
    </source>
</evidence>
<keyword evidence="12" id="KW-1185">Reference proteome</keyword>
<feature type="region of interest" description="Disordered" evidence="8">
    <location>
        <begin position="755"/>
        <end position="786"/>
    </location>
</feature>
<dbReference type="RefSeq" id="XP_012185362.1">
    <property type="nucleotide sequence ID" value="XM_012329972.1"/>
</dbReference>
<dbReference type="InterPro" id="IPR002939">
    <property type="entry name" value="DnaJ_C"/>
</dbReference>
<keyword evidence="5 7" id="KW-0862">Zinc</keyword>
<dbReference type="PANTHER" id="PTHR43888">
    <property type="entry name" value="DNAJ-LIKE-2, ISOFORM A-RELATED"/>
    <property type="match status" value="1"/>
</dbReference>
<evidence type="ECO:0000256" key="8">
    <source>
        <dbReference type="SAM" id="MobiDB-lite"/>
    </source>
</evidence>
<protein>
    <recommendedName>
        <fullName evidence="13">J domain-containing protein</fullName>
    </recommendedName>
</protein>
<proteinExistence type="inferred from homology"/>
<dbReference type="GO" id="GO:0051082">
    <property type="term" value="F:unfolded protein binding"/>
    <property type="evidence" value="ECO:0007669"/>
    <property type="project" value="InterPro"/>
</dbReference>
<evidence type="ECO:0000259" key="9">
    <source>
        <dbReference type="PROSITE" id="PS50076"/>
    </source>
</evidence>
<dbReference type="FunCoup" id="J4H541">
    <property type="interactions" value="600"/>
</dbReference>
<dbReference type="InterPro" id="IPR008971">
    <property type="entry name" value="HSP40/DnaJ_pept-bd"/>
</dbReference>
<dbReference type="PROSITE" id="PS50076">
    <property type="entry name" value="DNAJ_2"/>
    <property type="match status" value="1"/>
</dbReference>
<dbReference type="SUPFAM" id="SSF50978">
    <property type="entry name" value="WD40 repeat-like"/>
    <property type="match status" value="1"/>
</dbReference>
<keyword evidence="2 7" id="KW-0479">Metal-binding</keyword>
<dbReference type="Gene3D" id="2.130.10.10">
    <property type="entry name" value="YVTN repeat-like/Quinoprotein amine dehydrogenase"/>
    <property type="match status" value="1"/>
</dbReference>
<dbReference type="CDD" id="cd10747">
    <property type="entry name" value="DnaJ_C"/>
    <property type="match status" value="1"/>
</dbReference>
<dbReference type="GO" id="GO:0005524">
    <property type="term" value="F:ATP binding"/>
    <property type="evidence" value="ECO:0007669"/>
    <property type="project" value="InterPro"/>
</dbReference>
<sequence length="786" mass="85297">MADVRHTHGTDVHVLRACHHADGADLVAVGGEHSVEVLLTTPTSSKVIASFHVGARITALAWSPSTISPSNSAEWSIEIAAAGAHFGLFLLTKSSIEDEHIFAFGGGLSGHHGKVNDMTFCGGQSEDSVRYLATVSDDKMLLVWDLNPSIDIASPPSPDPDDSLDESGRPQPTAYVVSFPYPLTSVNSHPTTSKELLVADCRGSIYMTDWRTDPEENEQDSWRNSSVIELVEPRALADATMGLGSRWSGSVGWRRDSADIIGATYGSKFAIWDIGSLQGGKPSLSGMSFPEGGHLFRWCPTYPEYFAISSSSSANGAVIHVHNTAYAQASPTVFTVASRPHVNFLDDSVSFEHFPHPFLSQTPVARLALICLVFVPSLLSPSSSTSATMVKETKYYDLLEVSPDASEADLKKAYRKKALRLHPDKGGDPELFKEVTHAYEVLSDSQKRTVYDARGEAGLSESGGMGGMDPQDLFSQLFGGGGFFGGGPSRGGGPRKTKDLVHRVHVTLEDLYKGKTSKLALTRNVICGKCNGKGGKDGAVQTCTTCRGQGVRVTLRQMGPMIQQIQQPCDTCNGTGEMINAKDRCKTCNGKKVSSEKKMLEVHIDKGMKGGQTINFRGESDQAPGVTPGDVVIVIEEKPHERFRRQDNDLIIDQEIDLLTALGGGQFAIKHLDDRALIVKINPGEVIKHDELKVIPGQGMPSHRHHEPGDLFVHFTVKFPESIDPSLISQLEQVLPPRAPIEKFPKSILLEEVEVEEADTRQRARANGAEPMDEDEGEPRVQCANQ</sequence>
<dbReference type="GO" id="GO:0006457">
    <property type="term" value="P:protein folding"/>
    <property type="evidence" value="ECO:0007669"/>
    <property type="project" value="InterPro"/>
</dbReference>
<dbReference type="FunFam" id="1.10.287.110:FF:000041">
    <property type="entry name" value="Chaperone protein DNAj, putative"/>
    <property type="match status" value="1"/>
</dbReference>
<evidence type="ECO:0000256" key="1">
    <source>
        <dbReference type="ARBA" id="ARBA00022574"/>
    </source>
</evidence>
<dbReference type="InterPro" id="IPR018253">
    <property type="entry name" value="DnaJ_domain_CS"/>
</dbReference>
<evidence type="ECO:0000256" key="2">
    <source>
        <dbReference type="ARBA" id="ARBA00022723"/>
    </source>
</evidence>
<dbReference type="PROSITE" id="PS51188">
    <property type="entry name" value="ZF_CR"/>
    <property type="match status" value="1"/>
</dbReference>
<evidence type="ECO:0000259" key="10">
    <source>
        <dbReference type="PROSITE" id="PS51188"/>
    </source>
</evidence>
<feature type="repeat" description="WD" evidence="6">
    <location>
        <begin position="108"/>
        <end position="154"/>
    </location>
</feature>
<dbReference type="InterPro" id="IPR036869">
    <property type="entry name" value="J_dom_sf"/>
</dbReference>
<evidence type="ECO:0000313" key="12">
    <source>
        <dbReference type="Proteomes" id="UP000006352"/>
    </source>
</evidence>
<dbReference type="GO" id="GO:0009408">
    <property type="term" value="P:response to heat"/>
    <property type="evidence" value="ECO:0007669"/>
    <property type="project" value="InterPro"/>
</dbReference>
<dbReference type="GO" id="GO:0008270">
    <property type="term" value="F:zinc ion binding"/>
    <property type="evidence" value="ECO:0007669"/>
    <property type="project" value="UniProtKB-KW"/>
</dbReference>
<dbReference type="InterPro" id="IPR019775">
    <property type="entry name" value="WD40_repeat_CS"/>
</dbReference>
<reference evidence="11 12" key="1">
    <citation type="journal article" date="2012" name="Appl. Environ. Microbiol.">
        <title>Short-read sequencing for genomic analysis of the brown rot fungus Fibroporia radiculosa.</title>
        <authorList>
            <person name="Tang J.D."/>
            <person name="Perkins A.D."/>
            <person name="Sonstegard T.S."/>
            <person name="Schroeder S.G."/>
            <person name="Burgess S.C."/>
            <person name="Diehl S.V."/>
        </authorList>
    </citation>
    <scope>NUCLEOTIDE SEQUENCE [LARGE SCALE GENOMIC DNA]</scope>
    <source>
        <strain evidence="11 12">TFFH 294</strain>
    </source>
</reference>
<dbReference type="FunFam" id="2.10.230.10:FF:000001">
    <property type="entry name" value="DnaJ subfamily A member 2"/>
    <property type="match status" value="1"/>
</dbReference>
<dbReference type="SMART" id="SM00271">
    <property type="entry name" value="DnaJ"/>
    <property type="match status" value="1"/>
</dbReference>
<dbReference type="SUPFAM" id="SSF57938">
    <property type="entry name" value="DnaJ/Hsp40 cysteine-rich domain"/>
    <property type="match status" value="1"/>
</dbReference>
<dbReference type="PROSITE" id="PS00636">
    <property type="entry name" value="DNAJ_1"/>
    <property type="match status" value="1"/>
</dbReference>
<dbReference type="GeneID" id="24100990"/>
<dbReference type="InterPro" id="IPR001680">
    <property type="entry name" value="WD40_rpt"/>
</dbReference>
<dbReference type="AlphaFoldDB" id="J4H541"/>
<evidence type="ECO:0000256" key="7">
    <source>
        <dbReference type="PROSITE-ProRule" id="PRU00546"/>
    </source>
</evidence>
<dbReference type="InParanoid" id="J4H541"/>
<dbReference type="EMBL" id="HE797223">
    <property type="protein sequence ID" value="CCM06079.1"/>
    <property type="molecule type" value="Genomic_DNA"/>
</dbReference>
<dbReference type="OrthoDB" id="550424at2759"/>
<dbReference type="CDD" id="cd10719">
    <property type="entry name" value="DnaJ_zf"/>
    <property type="match status" value="1"/>
</dbReference>
<dbReference type="Proteomes" id="UP000006352">
    <property type="component" value="Unassembled WGS sequence"/>
</dbReference>
<dbReference type="InterPro" id="IPR015943">
    <property type="entry name" value="WD40/YVTN_repeat-like_dom_sf"/>
</dbReference>
<feature type="zinc finger region" description="CR-type" evidence="7">
    <location>
        <begin position="514"/>
        <end position="597"/>
    </location>
</feature>
<dbReference type="InterPro" id="IPR036322">
    <property type="entry name" value="WD40_repeat_dom_sf"/>
</dbReference>
<evidence type="ECO:0000313" key="11">
    <source>
        <dbReference type="EMBL" id="CCM06079.1"/>
    </source>
</evidence>
<dbReference type="Gene3D" id="2.60.260.20">
    <property type="entry name" value="Urease metallochaperone UreE, N-terminal domain"/>
    <property type="match status" value="2"/>
</dbReference>
<keyword evidence="3" id="KW-0677">Repeat</keyword>
<dbReference type="Gene3D" id="2.10.230.10">
    <property type="entry name" value="Heat shock protein DnaJ, cysteine-rich domain"/>
    <property type="match status" value="1"/>
</dbReference>
<dbReference type="GO" id="GO:0030544">
    <property type="term" value="F:Hsp70 protein binding"/>
    <property type="evidence" value="ECO:0007669"/>
    <property type="project" value="InterPro"/>
</dbReference>
<name>J4H541_9APHY</name>
<dbReference type="InterPro" id="IPR001305">
    <property type="entry name" value="HSP_DnaJ_Cys-rich_dom"/>
</dbReference>